<evidence type="ECO:0000256" key="1">
    <source>
        <dbReference type="ARBA" id="ARBA00022737"/>
    </source>
</evidence>
<name>A0A919CR22_9PROT</name>
<keyword evidence="5" id="KW-1185">Reference proteome</keyword>
<gene>
    <name evidence="4" type="ORF">GCM10017083_38720</name>
</gene>
<reference evidence="4" key="1">
    <citation type="journal article" date="2014" name="Int. J. Syst. Evol. Microbiol.">
        <title>Complete genome sequence of Corynebacterium casei LMG S-19264T (=DSM 44701T), isolated from a smear-ripened cheese.</title>
        <authorList>
            <consortium name="US DOE Joint Genome Institute (JGI-PGF)"/>
            <person name="Walter F."/>
            <person name="Albersmeier A."/>
            <person name="Kalinowski J."/>
            <person name="Ruckert C."/>
        </authorList>
    </citation>
    <scope>NUCLEOTIDE SEQUENCE</scope>
    <source>
        <strain evidence="4">KCTC 42651</strain>
    </source>
</reference>
<feature type="repeat" description="TPR" evidence="3">
    <location>
        <begin position="134"/>
        <end position="167"/>
    </location>
</feature>
<dbReference type="Gene3D" id="3.40.50.2000">
    <property type="entry name" value="Glycogen Phosphorylase B"/>
    <property type="match status" value="1"/>
</dbReference>
<accession>A0A919CR22</accession>
<proteinExistence type="predicted"/>
<dbReference type="SUPFAM" id="SSF53756">
    <property type="entry name" value="UDP-Glycosyltransferase/glycogen phosphorylase"/>
    <property type="match status" value="1"/>
</dbReference>
<dbReference type="EMBL" id="BMZS01000009">
    <property type="protein sequence ID" value="GHD57351.1"/>
    <property type="molecule type" value="Genomic_DNA"/>
</dbReference>
<dbReference type="InterPro" id="IPR050498">
    <property type="entry name" value="Ycf3"/>
</dbReference>
<evidence type="ECO:0000313" key="4">
    <source>
        <dbReference type="EMBL" id="GHD57351.1"/>
    </source>
</evidence>
<dbReference type="Proteomes" id="UP000630353">
    <property type="component" value="Unassembled WGS sequence"/>
</dbReference>
<dbReference type="PANTHER" id="PTHR44858">
    <property type="entry name" value="TETRATRICOPEPTIDE REPEAT PROTEIN 6"/>
    <property type="match status" value="1"/>
</dbReference>
<evidence type="ECO:0000256" key="2">
    <source>
        <dbReference type="ARBA" id="ARBA00022803"/>
    </source>
</evidence>
<dbReference type="RefSeq" id="WP_189992689.1">
    <property type="nucleotide sequence ID" value="NZ_BMZS01000009.1"/>
</dbReference>
<dbReference type="Pfam" id="PF13432">
    <property type="entry name" value="TPR_16"/>
    <property type="match status" value="1"/>
</dbReference>
<comment type="caution">
    <text evidence="4">The sequence shown here is derived from an EMBL/GenBank/DDBJ whole genome shotgun (WGS) entry which is preliminary data.</text>
</comment>
<evidence type="ECO:0000313" key="5">
    <source>
        <dbReference type="Proteomes" id="UP000630353"/>
    </source>
</evidence>
<dbReference type="AlphaFoldDB" id="A0A919CR22"/>
<dbReference type="Pfam" id="PF14559">
    <property type="entry name" value="TPR_19"/>
    <property type="match status" value="1"/>
</dbReference>
<dbReference type="Gene3D" id="1.25.40.10">
    <property type="entry name" value="Tetratricopeptide repeat domain"/>
    <property type="match status" value="2"/>
</dbReference>
<dbReference type="InterPro" id="IPR019734">
    <property type="entry name" value="TPR_rpt"/>
</dbReference>
<dbReference type="SMART" id="SM00028">
    <property type="entry name" value="TPR"/>
    <property type="match status" value="2"/>
</dbReference>
<keyword evidence="2 3" id="KW-0802">TPR repeat</keyword>
<evidence type="ECO:0008006" key="6">
    <source>
        <dbReference type="Google" id="ProtNLM"/>
    </source>
</evidence>
<dbReference type="PANTHER" id="PTHR44858:SF1">
    <property type="entry name" value="UDP-N-ACETYLGLUCOSAMINE--PEPTIDE N-ACETYLGLUCOSAMINYLTRANSFERASE SPINDLY-RELATED"/>
    <property type="match status" value="1"/>
</dbReference>
<dbReference type="PROSITE" id="PS50005">
    <property type="entry name" value="TPR"/>
    <property type="match status" value="1"/>
</dbReference>
<organism evidence="4 5">
    <name type="scientific">Thalassobaculum fulvum</name>
    <dbReference type="NCBI Taxonomy" id="1633335"/>
    <lineage>
        <taxon>Bacteria</taxon>
        <taxon>Pseudomonadati</taxon>
        <taxon>Pseudomonadota</taxon>
        <taxon>Alphaproteobacteria</taxon>
        <taxon>Rhodospirillales</taxon>
        <taxon>Thalassobaculaceae</taxon>
        <taxon>Thalassobaculum</taxon>
    </lineage>
</organism>
<dbReference type="InterPro" id="IPR011990">
    <property type="entry name" value="TPR-like_helical_dom_sf"/>
</dbReference>
<protein>
    <recommendedName>
        <fullName evidence="6">Tetratricopeptide repeat protein</fullName>
    </recommendedName>
</protein>
<dbReference type="SUPFAM" id="SSF48452">
    <property type="entry name" value="TPR-like"/>
    <property type="match status" value="2"/>
</dbReference>
<sequence>MTEELARLDRDARRAVGDGDWPAAAEAFAAIAALVPDNPRPWYSLALARLRGGAVLSAGPALRRCLVLAPAHAGAWGLASPVTGKAAHHLRAAVLPDAGTGILRAAAVQRQESGDAATAVELLDRVLAREPGDGECLVNRAMALIELGRKPAALDDLERALRIDPADVRARWARGWLRLGRRDWGGTADYAARWLEPEPDSRQRLFGAPLWDGSALAGRPLLLWGQFGVGDEILFATLVEAAARQAGGPVVLEADKRLAGLLGRSLAGVTVVPRADPPDPRIAAAGPAAQSSTARLPAVLPRDTVLSPRRAPALAADPERVARWRERFAALGPGPHIGVAWRSGNRRTAGRKSIPLGELAPLLRASPGTWISLQYDPDPEETAEVAAARRPVPLDNPAPDIRDDLDELAAQIAALDAVVTISGVTAHMAGALGVPGLVLMQRDPLWFWFEDGETVPWYPSLAVLRQRGTTWTAVIAEAARRVAGG</sequence>
<keyword evidence="1" id="KW-0677">Repeat</keyword>
<evidence type="ECO:0000256" key="3">
    <source>
        <dbReference type="PROSITE-ProRule" id="PRU00339"/>
    </source>
</evidence>
<reference evidence="4" key="2">
    <citation type="submission" date="2020-09" db="EMBL/GenBank/DDBJ databases">
        <authorList>
            <person name="Sun Q."/>
            <person name="Kim S."/>
        </authorList>
    </citation>
    <scope>NUCLEOTIDE SEQUENCE</scope>
    <source>
        <strain evidence="4">KCTC 42651</strain>
    </source>
</reference>